<organism evidence="4 5">
    <name type="scientific">Alistipes finegoldii</name>
    <dbReference type="NCBI Taxonomy" id="214856"/>
    <lineage>
        <taxon>Bacteria</taxon>
        <taxon>Pseudomonadati</taxon>
        <taxon>Bacteroidota</taxon>
        <taxon>Bacteroidia</taxon>
        <taxon>Bacteroidales</taxon>
        <taxon>Rikenellaceae</taxon>
        <taxon>Alistipes</taxon>
    </lineage>
</organism>
<proteinExistence type="predicted"/>
<reference evidence="4" key="1">
    <citation type="submission" date="2022-01" db="EMBL/GenBank/DDBJ databases">
        <title>Novel bile acid biosynthetic pathways are enriched in the microbiome of centenarians.</title>
        <authorList>
            <person name="Sato Y."/>
            <person name="Atarashi K."/>
            <person name="Plichta R.D."/>
            <person name="Arai Y."/>
            <person name="Sasajima S."/>
            <person name="Kearney M.S."/>
            <person name="Suda W."/>
            <person name="Takeshita K."/>
            <person name="Sasaki T."/>
            <person name="Okamoto S."/>
            <person name="Skelly N.A."/>
            <person name="Okamura Y."/>
            <person name="Vlamakis H."/>
            <person name="Li Y."/>
            <person name="Tanoue T."/>
            <person name="Takei H."/>
            <person name="Nittono H."/>
            <person name="Narushima S."/>
            <person name="Irie J."/>
            <person name="Itoh H."/>
            <person name="Moriya K."/>
            <person name="Sugiura Y."/>
            <person name="Suematsu M."/>
            <person name="Moritoki N."/>
            <person name="Shibata S."/>
            <person name="Littman R.D."/>
            <person name="Fischbach A.M."/>
            <person name="Uwamino Y."/>
            <person name="Inoue T."/>
            <person name="Honda A."/>
            <person name="Hattori M."/>
            <person name="Murai T."/>
            <person name="Xavier J.R."/>
            <person name="Hirose N."/>
            <person name="Honda K."/>
        </authorList>
    </citation>
    <scope>NUCLEOTIDE SEQUENCE</scope>
    <source>
        <strain evidence="4">CE91-St16</strain>
    </source>
</reference>
<dbReference type="Gene3D" id="3.55.50.30">
    <property type="match status" value="1"/>
</dbReference>
<evidence type="ECO:0000313" key="5">
    <source>
        <dbReference type="Proteomes" id="UP001055105"/>
    </source>
</evidence>
<accession>A0AA37KNS5</accession>
<dbReference type="InterPro" id="IPR012373">
    <property type="entry name" value="Ferrdict_sens_TM"/>
</dbReference>
<keyword evidence="1" id="KW-0812">Transmembrane</keyword>
<keyword evidence="1" id="KW-0472">Membrane</keyword>
<dbReference type="Proteomes" id="UP001055105">
    <property type="component" value="Unassembled WGS sequence"/>
</dbReference>
<evidence type="ECO:0000313" key="4">
    <source>
        <dbReference type="EMBL" id="GKI19266.1"/>
    </source>
</evidence>
<evidence type="ECO:0000259" key="2">
    <source>
        <dbReference type="Pfam" id="PF04773"/>
    </source>
</evidence>
<evidence type="ECO:0000259" key="3">
    <source>
        <dbReference type="Pfam" id="PF16344"/>
    </source>
</evidence>
<dbReference type="EMBL" id="BQOL01000001">
    <property type="protein sequence ID" value="GKI19266.1"/>
    <property type="molecule type" value="Genomic_DNA"/>
</dbReference>
<feature type="domain" description="FecR protein" evidence="2">
    <location>
        <begin position="127"/>
        <end position="216"/>
    </location>
</feature>
<dbReference type="InterPro" id="IPR006860">
    <property type="entry name" value="FecR"/>
</dbReference>
<dbReference type="RefSeq" id="WP_014776445.1">
    <property type="nucleotide sequence ID" value="NZ_AP025581.1"/>
</dbReference>
<protein>
    <submittedName>
        <fullName evidence="4">Anti-sigma factor</fullName>
    </submittedName>
</protein>
<dbReference type="Pfam" id="PF16344">
    <property type="entry name" value="FecR_C"/>
    <property type="match status" value="1"/>
</dbReference>
<dbReference type="Pfam" id="PF04773">
    <property type="entry name" value="FecR"/>
    <property type="match status" value="1"/>
</dbReference>
<sequence>MEDTLIMDAVINKYFAGETSDREEQFLMAWLEESEEHRKYFFELKSIWNARNVFAESADLGRFAAFMRSTDARIAKIAGEERARRRRGLLRWSMSAAAAVLLVVCAGFAWHFLAGPDIYRVYENNTETVTTVTLDDGTQVWLNARTRLTLPKAFSPTERNVKLAGAAFFEVARDEAAPFTVATDDLRVRVLGTAFCVQAYENSGQAEVVLEHGSVRLQTPEGVNLVTLQPDQRALYDAAADNLEISHVNASHLVLSQYDLVTMANATLHEIISHIETTYGVRISVPGRYGDKRYAFNYQRSNSLEEVLNIVEYMTGEHCEVIFRQK</sequence>
<dbReference type="GO" id="GO:0016989">
    <property type="term" value="F:sigma factor antagonist activity"/>
    <property type="evidence" value="ECO:0007669"/>
    <property type="project" value="TreeGrafter"/>
</dbReference>
<keyword evidence="1" id="KW-1133">Transmembrane helix</keyword>
<name>A0AA37KNS5_9BACT</name>
<dbReference type="InterPro" id="IPR032508">
    <property type="entry name" value="FecR_C"/>
</dbReference>
<evidence type="ECO:0000256" key="1">
    <source>
        <dbReference type="SAM" id="Phobius"/>
    </source>
</evidence>
<dbReference type="Gene3D" id="2.60.120.1440">
    <property type="match status" value="1"/>
</dbReference>
<feature type="transmembrane region" description="Helical" evidence="1">
    <location>
        <begin position="92"/>
        <end position="113"/>
    </location>
</feature>
<dbReference type="PANTHER" id="PTHR30273:SF2">
    <property type="entry name" value="PROTEIN FECR"/>
    <property type="match status" value="1"/>
</dbReference>
<dbReference type="OMA" id="VWHNDLI"/>
<dbReference type="AlphaFoldDB" id="A0AA37KNS5"/>
<comment type="caution">
    <text evidence="4">The sequence shown here is derived from an EMBL/GenBank/DDBJ whole genome shotgun (WGS) entry which is preliminary data.</text>
</comment>
<feature type="domain" description="Protein FecR C-terminal" evidence="3">
    <location>
        <begin position="264"/>
        <end position="320"/>
    </location>
</feature>
<gene>
    <name evidence="4" type="ORF">CE91St16_21740</name>
</gene>
<dbReference type="PIRSF" id="PIRSF018266">
    <property type="entry name" value="FecR"/>
    <property type="match status" value="1"/>
</dbReference>
<dbReference type="PANTHER" id="PTHR30273">
    <property type="entry name" value="PERIPLASMIC SIGNAL SENSOR AND SIGMA FACTOR ACTIVATOR FECR-RELATED"/>
    <property type="match status" value="1"/>
</dbReference>